<dbReference type="PROSITE" id="PS51007">
    <property type="entry name" value="CYTC"/>
    <property type="match status" value="2"/>
</dbReference>
<evidence type="ECO:0000313" key="11">
    <source>
        <dbReference type="EMBL" id="WDE13979.1"/>
    </source>
</evidence>
<organism evidence="11 12">
    <name type="scientific">Thalassomonas haliotis</name>
    <dbReference type="NCBI Taxonomy" id="485448"/>
    <lineage>
        <taxon>Bacteria</taxon>
        <taxon>Pseudomonadati</taxon>
        <taxon>Pseudomonadota</taxon>
        <taxon>Gammaproteobacteria</taxon>
        <taxon>Alteromonadales</taxon>
        <taxon>Colwelliaceae</taxon>
        <taxon>Thalassomonas</taxon>
    </lineage>
</organism>
<dbReference type="InterPro" id="IPR051395">
    <property type="entry name" value="Cytochrome_c_Peroxidase/MauG"/>
</dbReference>
<dbReference type="InterPro" id="IPR009056">
    <property type="entry name" value="Cyt_c-like_dom"/>
</dbReference>
<dbReference type="SUPFAM" id="SSF46626">
    <property type="entry name" value="Cytochrome c"/>
    <property type="match status" value="2"/>
</dbReference>
<keyword evidence="5" id="KW-0574">Periplasm</keyword>
<keyword evidence="2 8" id="KW-0349">Heme</keyword>
<dbReference type="RefSeq" id="WP_274054435.1">
    <property type="nucleotide sequence ID" value="NZ_CP059693.1"/>
</dbReference>
<evidence type="ECO:0000259" key="10">
    <source>
        <dbReference type="PROSITE" id="PS51007"/>
    </source>
</evidence>
<evidence type="ECO:0000256" key="9">
    <source>
        <dbReference type="SAM" id="SignalP"/>
    </source>
</evidence>
<dbReference type="Proteomes" id="UP001215231">
    <property type="component" value="Chromosome"/>
</dbReference>
<evidence type="ECO:0000256" key="2">
    <source>
        <dbReference type="ARBA" id="ARBA00022617"/>
    </source>
</evidence>
<evidence type="ECO:0000256" key="5">
    <source>
        <dbReference type="ARBA" id="ARBA00022764"/>
    </source>
</evidence>
<dbReference type="PANTHER" id="PTHR30600:SF10">
    <property type="entry name" value="BLL6722 PROTEIN"/>
    <property type="match status" value="1"/>
</dbReference>
<keyword evidence="6" id="KW-0560">Oxidoreductase</keyword>
<feature type="signal peptide" evidence="9">
    <location>
        <begin position="1"/>
        <end position="22"/>
    </location>
</feature>
<dbReference type="Gene3D" id="1.10.760.10">
    <property type="entry name" value="Cytochrome c-like domain"/>
    <property type="match status" value="2"/>
</dbReference>
<sequence>MLKRIFLNLVALIFTLPLLAFTAELGTPSLDDIEYPDDEPPSAEEIELGKVLFFDPRLSLNEKQSCATCHNPEMGFGDGMATGLGTMGEELGRNTPHIYNLAWSSIFFWDGRAQTLEEQALGPISAPGEMNMPLPQLISRLKKIPGYQKLFKAAYGDTGINKTNIARAISAFERSIVTRNSSFDRYIQGDKNAMDPAAVRGLALFEGKARCTKCHDGVNFTDDSFHNIGVENEDVGREKISKAQGMKGAFKTPGLRNVWLTSPYMHDGSEPSLEAVIRFYNRGSQGIAGVDKLIKPLNLSEDEIMDLLAFLAALTDPIIIERPTLP</sequence>
<dbReference type="EMBL" id="CP059693">
    <property type="protein sequence ID" value="WDE13979.1"/>
    <property type="molecule type" value="Genomic_DNA"/>
</dbReference>
<proteinExistence type="predicted"/>
<keyword evidence="7 8" id="KW-0408">Iron</keyword>
<evidence type="ECO:0000256" key="8">
    <source>
        <dbReference type="PROSITE-ProRule" id="PRU00433"/>
    </source>
</evidence>
<protein>
    <recommendedName>
        <fullName evidence="10">Cytochrome c domain-containing protein</fullName>
    </recommendedName>
</protein>
<evidence type="ECO:0000256" key="7">
    <source>
        <dbReference type="ARBA" id="ARBA00023004"/>
    </source>
</evidence>
<keyword evidence="12" id="KW-1185">Reference proteome</keyword>
<evidence type="ECO:0000256" key="3">
    <source>
        <dbReference type="ARBA" id="ARBA00022723"/>
    </source>
</evidence>
<comment type="subcellular location">
    <subcellularLocation>
        <location evidence="1">Periplasm</location>
    </subcellularLocation>
</comment>
<evidence type="ECO:0000256" key="6">
    <source>
        <dbReference type="ARBA" id="ARBA00023002"/>
    </source>
</evidence>
<dbReference type="Pfam" id="PF03150">
    <property type="entry name" value="CCP_MauG"/>
    <property type="match status" value="1"/>
</dbReference>
<dbReference type="PIRSF" id="PIRSF000294">
    <property type="entry name" value="Cytochrome-c_peroxidase"/>
    <property type="match status" value="1"/>
</dbReference>
<dbReference type="InterPro" id="IPR036909">
    <property type="entry name" value="Cyt_c-like_dom_sf"/>
</dbReference>
<feature type="domain" description="Cytochrome c" evidence="10">
    <location>
        <begin position="196"/>
        <end position="315"/>
    </location>
</feature>
<evidence type="ECO:0000313" key="12">
    <source>
        <dbReference type="Proteomes" id="UP001215231"/>
    </source>
</evidence>
<feature type="chain" id="PRO_5045111655" description="Cytochrome c domain-containing protein" evidence="9">
    <location>
        <begin position="23"/>
        <end position="326"/>
    </location>
</feature>
<feature type="domain" description="Cytochrome c" evidence="10">
    <location>
        <begin position="44"/>
        <end position="145"/>
    </location>
</feature>
<dbReference type="InterPro" id="IPR004852">
    <property type="entry name" value="Di-haem_cyt_c_peroxidsae"/>
</dbReference>
<dbReference type="PANTHER" id="PTHR30600">
    <property type="entry name" value="CYTOCHROME C PEROXIDASE-RELATED"/>
    <property type="match status" value="1"/>
</dbReference>
<accession>A0ABY7VJQ6</accession>
<name>A0ABY7VJQ6_9GAMM</name>
<reference evidence="11 12" key="1">
    <citation type="journal article" date="2022" name="Mar. Drugs">
        <title>Bioassay-Guided Fractionation Leads to the Detection of Cholic Acid Generated by the Rare Thalassomonas sp.</title>
        <authorList>
            <person name="Pheiffer F."/>
            <person name="Schneider Y.K."/>
            <person name="Hansen E.H."/>
            <person name="Andersen J.H."/>
            <person name="Isaksson J."/>
            <person name="Busche T."/>
            <person name="R C."/>
            <person name="Kalinowski J."/>
            <person name="Zyl L.V."/>
            <person name="Trindade M."/>
        </authorList>
    </citation>
    <scope>NUCLEOTIDE SEQUENCE [LARGE SCALE GENOMIC DNA]</scope>
    <source>
        <strain evidence="11 12">A5K-61T</strain>
    </source>
</reference>
<dbReference type="InterPro" id="IPR026259">
    <property type="entry name" value="MauG/Cytc_peroxidase"/>
</dbReference>
<evidence type="ECO:0000256" key="1">
    <source>
        <dbReference type="ARBA" id="ARBA00004418"/>
    </source>
</evidence>
<evidence type="ECO:0000256" key="4">
    <source>
        <dbReference type="ARBA" id="ARBA00022729"/>
    </source>
</evidence>
<keyword evidence="4 9" id="KW-0732">Signal</keyword>
<gene>
    <name evidence="11" type="ORF">H3N35_11380</name>
</gene>
<keyword evidence="3 8" id="KW-0479">Metal-binding</keyword>